<dbReference type="EMBL" id="UINC01002708">
    <property type="protein sequence ID" value="SUZ99488.1"/>
    <property type="molecule type" value="Genomic_DNA"/>
</dbReference>
<organism evidence="2">
    <name type="scientific">marine metagenome</name>
    <dbReference type="NCBI Taxonomy" id="408172"/>
    <lineage>
        <taxon>unclassified sequences</taxon>
        <taxon>metagenomes</taxon>
        <taxon>ecological metagenomes</taxon>
    </lineage>
</organism>
<accession>A0A381S844</accession>
<protein>
    <submittedName>
        <fullName evidence="2">Uncharacterized protein</fullName>
    </submittedName>
</protein>
<reference evidence="2" key="1">
    <citation type="submission" date="2018-05" db="EMBL/GenBank/DDBJ databases">
        <authorList>
            <person name="Lanie J.A."/>
            <person name="Ng W.-L."/>
            <person name="Kazmierczak K.M."/>
            <person name="Andrzejewski T.M."/>
            <person name="Davidsen T.M."/>
            <person name="Wayne K.J."/>
            <person name="Tettelin H."/>
            <person name="Glass J.I."/>
            <person name="Rusch D."/>
            <person name="Podicherti R."/>
            <person name="Tsui H.-C.T."/>
            <person name="Winkler M.E."/>
        </authorList>
    </citation>
    <scope>NUCLEOTIDE SEQUENCE</scope>
</reference>
<dbReference type="AlphaFoldDB" id="A0A381S844"/>
<keyword evidence="1" id="KW-0472">Membrane</keyword>
<keyword evidence="1" id="KW-1133">Transmembrane helix</keyword>
<name>A0A381S844_9ZZZZ</name>
<sequence length="396" mass="43489">MSSIRARYDALDALSVHTRVDGWLLLPPDVRSRSIAGLLMVALLTIATTAPAVSADWEDDSWLDNIIGPERLAHGDEFGCHGYEGVSATEEHWVIEACRDYLVGFINASRWGTQPISFGVPGEQVDPATAAALVEAGFEIVGDLLTGVPEGLTAMTRNGGSLEQGVADRELLESAEENSLVSIYWRARMDDLKLREDKDVMSWLEQQDVWLTTWGEWHHHSLSGNEVVVSLEGSTITVTLANQASWAVPGTVRLQFDSGVLRVTDSSDSEPNVIEAGQRNLVVGWRETADGMLLTIEPGTSVSIELYGEPESFLSTPQITFNGLHHAVTVVGHHTTNLFQWSSDFQKSDLVFTWLIERPAEIEMNWALPVIAAAVLIAVPVSISYLVKRDQKEISE</sequence>
<feature type="transmembrane region" description="Helical" evidence="1">
    <location>
        <begin position="366"/>
        <end position="387"/>
    </location>
</feature>
<evidence type="ECO:0000256" key="1">
    <source>
        <dbReference type="SAM" id="Phobius"/>
    </source>
</evidence>
<proteinExistence type="predicted"/>
<keyword evidence="1" id="KW-0812">Transmembrane</keyword>
<gene>
    <name evidence="2" type="ORF">METZ01_LOCUS52342</name>
</gene>
<evidence type="ECO:0000313" key="2">
    <source>
        <dbReference type="EMBL" id="SUZ99488.1"/>
    </source>
</evidence>
<dbReference type="Gene3D" id="3.20.20.370">
    <property type="entry name" value="Glycoside hydrolase/deacetylase"/>
    <property type="match status" value="1"/>
</dbReference>